<evidence type="ECO:0000256" key="13">
    <source>
        <dbReference type="SAM" id="MobiDB-lite"/>
    </source>
</evidence>
<feature type="transmembrane region" description="Helical" evidence="14">
    <location>
        <begin position="1437"/>
        <end position="1454"/>
    </location>
</feature>
<dbReference type="Pfam" id="PF02714">
    <property type="entry name" value="RSN1_7TM"/>
    <property type="match status" value="1"/>
</dbReference>
<dbReference type="InterPro" id="IPR032880">
    <property type="entry name" value="CSC1/OSCA1-like_N"/>
</dbReference>
<evidence type="ECO:0000256" key="11">
    <source>
        <dbReference type="ARBA" id="ARBA00023239"/>
    </source>
</evidence>
<keyword evidence="8" id="KW-0210">Decarboxylase</keyword>
<feature type="transmembrane region" description="Helical" evidence="14">
    <location>
        <begin position="1313"/>
        <end position="1332"/>
    </location>
</feature>
<dbReference type="EC" id="4.1.1.1" evidence="6"/>
<dbReference type="GO" id="GO:0000949">
    <property type="term" value="P:aromatic amino acid family catabolic process to alcohol via Ehrlich pathway"/>
    <property type="evidence" value="ECO:0007669"/>
    <property type="project" value="TreeGrafter"/>
</dbReference>
<evidence type="ECO:0000313" key="19">
    <source>
        <dbReference type="EMBL" id="PRW44348.1"/>
    </source>
</evidence>
<keyword evidence="7" id="KW-0479">Metal-binding</keyword>
<dbReference type="FunFam" id="3.40.50.1220:FF:000009">
    <property type="entry name" value="Pyruvate decarboxylase 1"/>
    <property type="match status" value="1"/>
</dbReference>
<evidence type="ECO:0000259" key="17">
    <source>
        <dbReference type="Pfam" id="PF02776"/>
    </source>
</evidence>
<dbReference type="OrthoDB" id="3970464at2759"/>
<feature type="transmembrane region" description="Helical" evidence="14">
    <location>
        <begin position="667"/>
        <end position="687"/>
    </location>
</feature>
<evidence type="ECO:0000256" key="4">
    <source>
        <dbReference type="ARBA" id="ARBA00007812"/>
    </source>
</evidence>
<dbReference type="GO" id="GO:0004737">
    <property type="term" value="F:pyruvate decarboxylase activity"/>
    <property type="evidence" value="ECO:0007669"/>
    <property type="project" value="UniProtKB-EC"/>
</dbReference>
<dbReference type="Pfam" id="PF13967">
    <property type="entry name" value="RSN1_TM"/>
    <property type="match status" value="1"/>
</dbReference>
<dbReference type="InterPro" id="IPR012110">
    <property type="entry name" value="PDC/IPDC-like"/>
</dbReference>
<feature type="transmembrane region" description="Helical" evidence="14">
    <location>
        <begin position="529"/>
        <end position="550"/>
    </location>
</feature>
<feature type="transmembrane region" description="Helical" evidence="14">
    <location>
        <begin position="1411"/>
        <end position="1431"/>
    </location>
</feature>
<evidence type="ECO:0000313" key="20">
    <source>
        <dbReference type="Proteomes" id="UP000239899"/>
    </source>
</evidence>
<feature type="domain" description="Thiamine pyrophosphate enzyme central" evidence="15">
    <location>
        <begin position="186"/>
        <end position="302"/>
    </location>
</feature>
<dbReference type="PANTHER" id="PTHR43452">
    <property type="entry name" value="PYRUVATE DECARBOXYLASE"/>
    <property type="match status" value="1"/>
</dbReference>
<evidence type="ECO:0000256" key="1">
    <source>
        <dbReference type="ARBA" id="ARBA00001041"/>
    </source>
</evidence>
<dbReference type="InterPro" id="IPR047213">
    <property type="entry name" value="TPP_PYR_PDC_IPDC-like"/>
</dbReference>
<protein>
    <recommendedName>
        <fullName evidence="6">pyruvate decarboxylase</fullName>
        <ecNumber evidence="6">4.1.1.1</ecNumber>
    </recommendedName>
</protein>
<evidence type="ECO:0000256" key="9">
    <source>
        <dbReference type="ARBA" id="ARBA00022842"/>
    </source>
</evidence>
<evidence type="ECO:0000256" key="2">
    <source>
        <dbReference type="ARBA" id="ARBA00001920"/>
    </source>
</evidence>
<feature type="domain" description="Thiamine pyrophosphate enzyme N-terminal TPP-binding" evidence="17">
    <location>
        <begin position="38"/>
        <end position="101"/>
    </location>
</feature>
<comment type="catalytic activity">
    <reaction evidence="1">
        <text>a 2-oxocarboxylate + H(+) = an aldehyde + CO2</text>
        <dbReference type="Rhea" id="RHEA:11628"/>
        <dbReference type="ChEBI" id="CHEBI:15378"/>
        <dbReference type="ChEBI" id="CHEBI:16526"/>
        <dbReference type="ChEBI" id="CHEBI:17478"/>
        <dbReference type="ChEBI" id="CHEBI:35179"/>
        <dbReference type="EC" id="4.1.1.1"/>
    </reaction>
</comment>
<dbReference type="GO" id="GO:0000287">
    <property type="term" value="F:magnesium ion binding"/>
    <property type="evidence" value="ECO:0007669"/>
    <property type="project" value="InterPro"/>
</dbReference>
<dbReference type="SUPFAM" id="SSF52518">
    <property type="entry name" value="Thiamin diphosphate-binding fold (THDP-binding)"/>
    <property type="match status" value="2"/>
</dbReference>
<sequence>MASTAGPSGNNGEPRSLGQHIATRLVQIGVSEFFGVPGYAADGYARAKGVGCCVVTFTVGGLSAINAIAGAYAENLPVICICGGPNSNDFASNRLIHHTLGRKFDFMQELNCFKEVTAEQVVIHSLADAHEEIDKAISAAVFHSKPVYICVCCNLAGLHHPSFDSSPIPYSLSTKQSNPRSLEAAVEAAAAFLGGKQKPVALAGSLLRVGKAQTQFLEFVKAAGYPFANMAAAKGLVPESSEQYMGTYWGQISAPYVSEVVESADAYLVAGPLLNDYASVGYTLGISDARMVRVDPYRVTIAGGKGGQMFGCVRMDDFLAGLAQHVKGSGTSLDIFRRLYTPPPEVPPSPSGSPLQTKVLFKHVQGLLQPSTLLLAETGDSIFNCQKLRLPDGCQCEWLMTAQEVSTMLRYGANPIIVLINNGGPYNKIKNWDYVKLVQAMHNEEGALYAVRVGTEEELAEAFSYARNEGADKLCFIECMIHRDDCSAELLEWGSRGRRLLEGEVVMKPAVPGLGAAAEQSLVVTSDEVVTSLVFSVIGGVLFLGLWVVARRPLRRVFLRRMKLSDVPARPPPLDSTGFVQRCFSYFGPVFFMSDGEFAEAAGLDALMMMRFLVLGCHILTPLAVMSCAIILPICLSGKFVNSSNTVAGMASVMRYSVSNLAPKSSKLWACFALSYVALAWAGYCLYMHYKSYALLRLVYLRFSAPRPAGAAPVMRIVGFERRGWPAARQNLLKLISPFYMLRSDAAYVKRFLEERAADEAAAVAAGTAGSLDEQCSGKEDGSENGIVPFWLPPEHMPVLCSAELGSCMPAGKTCPPSRNRAVGWTEAGQPVWVPAEQYAVLFQAAGPLPSKELWSLLRPRSAVPTAVHIDSSSPANGASNGDSANGASGGEHAPAAEDKAADAAGPTAAADHAAGGVEAAAKKLGQKAMDQLQGSEAKLEGYGADLVADQLTHALQELFPASFTSLVCVHNHMAADCLLVKYDAAAAKRDRWTSAAAAARLRLKALGESGFEGEEQKGSEGFAGEVNGKAGITGQASGSTGLTGWKCRNAAKRLARAEAEEAKWRQSAADLAEQVETARQAALAKPLGTAFIALFKDQASAAIAASDGLTLVPGVNLTARPAPGPDNINWAALWSTWGQRILRGLAVIPFLVFWMVFPIGVLTGALTNLNTAVCSGTSDTNSIYWPWYCEQTDFWARLLKGLLQGLLPPIISMAWDTFVMPIMLWTASQSERRHAALSDLDRRITVLFFNFDLFNTFLGSVLGGAIFQQIGNMVDTPGYWLQMLGTSLPAASTYFLNYCLVGALSSNFSRFIWPHAGVCLTAIFSDILRLTRPTTERDAFMQQQVPSVRAPRSYAKFLLVMIMGLSYAVTAPLVLPAAAGFFFTAWLVWRYHCLYFYERQYESGGRLFETLFTLMVWTLATFSIFTGIILAAKQNYTAALIMVFTQLPALLVYHKKVVLSTRHFAQHLPLQSALHAPRAVVDPAAYVPPPLRPGAVGWQPEWGKVWSCYGLGRYSF</sequence>
<reference evidence="19 20" key="1">
    <citation type="journal article" date="2018" name="Plant J.">
        <title>Genome sequences of Chlorella sorokiniana UTEX 1602 and Micractinium conductrix SAG 241.80: implications to maltose excretion by a green alga.</title>
        <authorList>
            <person name="Arriola M.B."/>
            <person name="Velmurugan N."/>
            <person name="Zhang Y."/>
            <person name="Plunkett M.H."/>
            <person name="Hondzo H."/>
            <person name="Barney B.M."/>
        </authorList>
    </citation>
    <scope>NUCLEOTIDE SEQUENCE [LARGE SCALE GENOMIC DNA]</scope>
    <source>
        <strain evidence="20">UTEX 1602</strain>
    </source>
</reference>
<feature type="region of interest" description="Disordered" evidence="13">
    <location>
        <begin position="868"/>
        <end position="913"/>
    </location>
</feature>
<keyword evidence="20" id="KW-1185">Reference proteome</keyword>
<dbReference type="GO" id="GO:0005829">
    <property type="term" value="C:cytosol"/>
    <property type="evidence" value="ECO:0007669"/>
    <property type="project" value="TreeGrafter"/>
</dbReference>
<keyword evidence="9" id="KW-0460">Magnesium</keyword>
<dbReference type="InterPro" id="IPR003864">
    <property type="entry name" value="CSC1/OSCA1-like_7TM"/>
</dbReference>
<keyword evidence="12" id="KW-0175">Coiled coil</keyword>
<feature type="domain" description="CSC1/OSCA1-like 7TM region" evidence="16">
    <location>
        <begin position="1146"/>
        <end position="1426"/>
    </location>
</feature>
<evidence type="ECO:0000256" key="3">
    <source>
        <dbReference type="ARBA" id="ARBA00001964"/>
    </source>
</evidence>
<feature type="transmembrane region" description="Helical" evidence="14">
    <location>
        <begin position="1280"/>
        <end position="1301"/>
    </location>
</feature>
<feature type="compositionally biased region" description="Low complexity" evidence="13">
    <location>
        <begin position="872"/>
        <end position="894"/>
    </location>
</feature>
<dbReference type="Gene3D" id="3.40.50.1220">
    <property type="entry name" value="TPP-binding domain"/>
    <property type="match status" value="1"/>
</dbReference>
<keyword evidence="19" id="KW-0670">Pyruvate</keyword>
<comment type="caution">
    <text evidence="19">The sequence shown here is derived from an EMBL/GenBank/DDBJ whole genome shotgun (WGS) entry which is preliminary data.</text>
</comment>
<feature type="compositionally biased region" description="Low complexity" evidence="13">
    <location>
        <begin position="903"/>
        <end position="913"/>
    </location>
</feature>
<evidence type="ECO:0000259" key="16">
    <source>
        <dbReference type="Pfam" id="PF02714"/>
    </source>
</evidence>
<evidence type="ECO:0000256" key="14">
    <source>
        <dbReference type="SAM" id="Phobius"/>
    </source>
</evidence>
<keyword evidence="11" id="KW-0456">Lyase</keyword>
<feature type="transmembrane region" description="Helical" evidence="14">
    <location>
        <begin position="1207"/>
        <end position="1226"/>
    </location>
</feature>
<feature type="coiled-coil region" evidence="12">
    <location>
        <begin position="1048"/>
        <end position="1075"/>
    </location>
</feature>
<evidence type="ECO:0000256" key="6">
    <source>
        <dbReference type="ARBA" id="ARBA00013202"/>
    </source>
</evidence>
<dbReference type="GO" id="GO:0016020">
    <property type="term" value="C:membrane"/>
    <property type="evidence" value="ECO:0007669"/>
    <property type="project" value="InterPro"/>
</dbReference>
<dbReference type="SUPFAM" id="SSF52467">
    <property type="entry name" value="DHS-like NAD/FAD-binding domain"/>
    <property type="match status" value="1"/>
</dbReference>
<evidence type="ECO:0000256" key="8">
    <source>
        <dbReference type="ARBA" id="ARBA00022793"/>
    </source>
</evidence>
<dbReference type="GO" id="GO:0030976">
    <property type="term" value="F:thiamine pyrophosphate binding"/>
    <property type="evidence" value="ECO:0007669"/>
    <property type="project" value="InterPro"/>
</dbReference>
<dbReference type="PANTHER" id="PTHR43452:SF1">
    <property type="entry name" value="PYRUVATE DECARBOXYLASE C186.09-RELATED"/>
    <property type="match status" value="1"/>
</dbReference>
<dbReference type="InterPro" id="IPR029035">
    <property type="entry name" value="DHS-like_NAD/FAD-binding_dom"/>
</dbReference>
<evidence type="ECO:0000259" key="18">
    <source>
        <dbReference type="Pfam" id="PF13967"/>
    </source>
</evidence>
<keyword evidence="10" id="KW-0786">Thiamine pyrophosphate</keyword>
<dbReference type="STRING" id="3076.A0A2P6TJX4"/>
<comment type="cofactor">
    <cofactor evidence="2">
        <name>a metal cation</name>
        <dbReference type="ChEBI" id="CHEBI:25213"/>
    </cofactor>
</comment>
<organism evidence="19 20">
    <name type="scientific">Chlorella sorokiniana</name>
    <name type="common">Freshwater green alga</name>
    <dbReference type="NCBI Taxonomy" id="3076"/>
    <lineage>
        <taxon>Eukaryota</taxon>
        <taxon>Viridiplantae</taxon>
        <taxon>Chlorophyta</taxon>
        <taxon>core chlorophytes</taxon>
        <taxon>Trebouxiophyceae</taxon>
        <taxon>Chlorellales</taxon>
        <taxon>Chlorellaceae</taxon>
        <taxon>Chlorella clade</taxon>
        <taxon>Chlorella</taxon>
    </lineage>
</organism>
<dbReference type="Proteomes" id="UP000239899">
    <property type="component" value="Unassembled WGS sequence"/>
</dbReference>
<dbReference type="InterPro" id="IPR029061">
    <property type="entry name" value="THDP-binding"/>
</dbReference>
<feature type="domain" description="CSC1/OSCA1-like N-terminal transmembrane" evidence="18">
    <location>
        <begin position="529"/>
        <end position="688"/>
    </location>
</feature>
<feature type="transmembrane region" description="Helical" evidence="14">
    <location>
        <begin position="612"/>
        <end position="634"/>
    </location>
</feature>
<proteinExistence type="inferred from homology"/>
<keyword evidence="14" id="KW-1133">Transmembrane helix</keyword>
<gene>
    <name evidence="19" type="ORF">C2E21_6627</name>
</gene>
<dbReference type="Pfam" id="PF00205">
    <property type="entry name" value="TPP_enzyme_M"/>
    <property type="match status" value="1"/>
</dbReference>
<dbReference type="Pfam" id="PF02776">
    <property type="entry name" value="TPP_enzyme_N"/>
    <property type="match status" value="1"/>
</dbReference>
<dbReference type="InterPro" id="IPR012000">
    <property type="entry name" value="Thiamin_PyroP_enz_cen_dom"/>
</dbReference>
<dbReference type="EMBL" id="LHPG02000013">
    <property type="protein sequence ID" value="PRW44348.1"/>
    <property type="molecule type" value="Genomic_DNA"/>
</dbReference>
<feature type="transmembrane region" description="Helical" evidence="14">
    <location>
        <begin position="1358"/>
        <end position="1390"/>
    </location>
</feature>
<evidence type="ECO:0000256" key="7">
    <source>
        <dbReference type="ARBA" id="ARBA00022723"/>
    </source>
</evidence>
<dbReference type="InterPro" id="IPR012001">
    <property type="entry name" value="Thiamin_PyroP_enz_TPP-bd_dom"/>
</dbReference>
<keyword evidence="14" id="KW-0812">Transmembrane</keyword>
<evidence type="ECO:0000259" key="15">
    <source>
        <dbReference type="Pfam" id="PF00205"/>
    </source>
</evidence>
<evidence type="ECO:0000256" key="5">
    <source>
        <dbReference type="ARBA" id="ARBA00011881"/>
    </source>
</evidence>
<dbReference type="Gene3D" id="3.40.50.970">
    <property type="match status" value="2"/>
</dbReference>
<feature type="transmembrane region" description="Helical" evidence="14">
    <location>
        <begin position="1146"/>
        <end position="1167"/>
    </location>
</feature>
<name>A0A2P6TJX4_CHLSO</name>
<keyword evidence="14" id="KW-0472">Membrane</keyword>
<evidence type="ECO:0000256" key="12">
    <source>
        <dbReference type="SAM" id="Coils"/>
    </source>
</evidence>
<comment type="cofactor">
    <cofactor evidence="3">
        <name>thiamine diphosphate</name>
        <dbReference type="ChEBI" id="CHEBI:58937"/>
    </cofactor>
</comment>
<dbReference type="CDD" id="cd07038">
    <property type="entry name" value="TPP_PYR_PDC_IPDC_like"/>
    <property type="match status" value="1"/>
</dbReference>
<accession>A0A2P6TJX4</accession>
<comment type="subunit">
    <text evidence="5">Homotetramer.</text>
</comment>
<feature type="transmembrane region" description="Helical" evidence="14">
    <location>
        <begin position="1247"/>
        <end position="1268"/>
    </location>
</feature>
<evidence type="ECO:0000256" key="10">
    <source>
        <dbReference type="ARBA" id="ARBA00023052"/>
    </source>
</evidence>
<comment type="similarity">
    <text evidence="4">Belongs to the TPP enzyme family.</text>
</comment>